<dbReference type="RefSeq" id="WP_268006516.1">
    <property type="nucleotide sequence ID" value="NZ_BSUT01000001.1"/>
</dbReference>
<keyword evidence="2" id="KW-1185">Reference proteome</keyword>
<gene>
    <name evidence="1" type="ORF">NZD89_04155</name>
</gene>
<accession>A0ABY6ZKM7</accession>
<protein>
    <submittedName>
        <fullName evidence="1">Uncharacterized protein</fullName>
    </submittedName>
</protein>
<proteinExistence type="predicted"/>
<reference evidence="1" key="1">
    <citation type="submission" date="2022-08" db="EMBL/GenBank/DDBJ databases">
        <title>Alicyclobacillus fastidiosus DSM 17978, complete genome.</title>
        <authorList>
            <person name="Wang Q."/>
            <person name="Cai R."/>
            <person name="Wang Z."/>
        </authorList>
    </citation>
    <scope>NUCLEOTIDE SEQUENCE</scope>
    <source>
        <strain evidence="1">DSM 17978</strain>
    </source>
</reference>
<dbReference type="EMBL" id="CP104067">
    <property type="protein sequence ID" value="WAH42644.1"/>
    <property type="molecule type" value="Genomic_DNA"/>
</dbReference>
<evidence type="ECO:0000313" key="2">
    <source>
        <dbReference type="Proteomes" id="UP001164761"/>
    </source>
</evidence>
<evidence type="ECO:0000313" key="1">
    <source>
        <dbReference type="EMBL" id="WAH42644.1"/>
    </source>
</evidence>
<dbReference type="Proteomes" id="UP001164761">
    <property type="component" value="Chromosome"/>
</dbReference>
<organism evidence="1 2">
    <name type="scientific">Alicyclobacillus fastidiosus</name>
    <dbReference type="NCBI Taxonomy" id="392011"/>
    <lineage>
        <taxon>Bacteria</taxon>
        <taxon>Bacillati</taxon>
        <taxon>Bacillota</taxon>
        <taxon>Bacilli</taxon>
        <taxon>Bacillales</taxon>
        <taxon>Alicyclobacillaceae</taxon>
        <taxon>Alicyclobacillus</taxon>
    </lineage>
</organism>
<sequence length="95" mass="10888">METIEQYLDKLEEISSELTVALLNGDAMRVQTLVADQCQCMADIQKYHITDAHKIKLKRVHGEVLQQQVLIRQALDVTQYFLQRLHGQTSFSSLA</sequence>
<name>A0ABY6ZKM7_9BACL</name>